<gene>
    <name evidence="1" type="ORF">EKPJFOCH_0282</name>
</gene>
<protein>
    <submittedName>
        <fullName evidence="1">Uncharacterized protein</fullName>
    </submittedName>
</protein>
<evidence type="ECO:0000313" key="2">
    <source>
        <dbReference type="Proteomes" id="UP001055101"/>
    </source>
</evidence>
<comment type="caution">
    <text evidence="1">The sequence shown here is derived from an EMBL/GenBank/DDBJ whole genome shotgun (WGS) entry which is preliminary data.</text>
</comment>
<dbReference type="Proteomes" id="UP001055101">
    <property type="component" value="Unassembled WGS sequence"/>
</dbReference>
<dbReference type="EMBL" id="BPRA01000001">
    <property type="protein sequence ID" value="GJE53814.1"/>
    <property type="molecule type" value="Genomic_DNA"/>
</dbReference>
<dbReference type="RefSeq" id="WP_238230444.1">
    <property type="nucleotide sequence ID" value="NZ_BPRA01000001.1"/>
</dbReference>
<reference evidence="1" key="1">
    <citation type="journal article" date="2021" name="Front. Microbiol.">
        <title>Comprehensive Comparative Genomics and Phenotyping of Methylobacterium Species.</title>
        <authorList>
            <person name="Alessa O."/>
            <person name="Ogura Y."/>
            <person name="Fujitani Y."/>
            <person name="Takami H."/>
            <person name="Hayashi T."/>
            <person name="Sahin N."/>
            <person name="Tani A."/>
        </authorList>
    </citation>
    <scope>NUCLEOTIDE SEQUENCE</scope>
    <source>
        <strain evidence="1">DSM 23674</strain>
    </source>
</reference>
<keyword evidence="2" id="KW-1185">Reference proteome</keyword>
<organism evidence="1 2">
    <name type="scientific">Methylobacterium thuringiense</name>
    <dbReference type="NCBI Taxonomy" id="1003091"/>
    <lineage>
        <taxon>Bacteria</taxon>
        <taxon>Pseudomonadati</taxon>
        <taxon>Pseudomonadota</taxon>
        <taxon>Alphaproteobacteria</taxon>
        <taxon>Hyphomicrobiales</taxon>
        <taxon>Methylobacteriaceae</taxon>
        <taxon>Methylobacterium</taxon>
    </lineage>
</organism>
<reference evidence="1" key="2">
    <citation type="submission" date="2021-08" db="EMBL/GenBank/DDBJ databases">
        <authorList>
            <person name="Tani A."/>
            <person name="Ola A."/>
            <person name="Ogura Y."/>
            <person name="Katsura K."/>
            <person name="Hayashi T."/>
        </authorList>
    </citation>
    <scope>NUCLEOTIDE SEQUENCE</scope>
    <source>
        <strain evidence="1">DSM 23674</strain>
    </source>
</reference>
<name>A0ABQ4TGB7_9HYPH</name>
<sequence>MKLALAPTAATTLAQPSVGIFWRIGDYLLVERTPLAQAETYGDCLTHAGGHYERWDVWQALGAKQLRAEGYPSEIACSEYDHWPRGRIVYERPAGRFVIYADRRLQRPEFIAQLRETCGLLDAVSVVRGDPHYR</sequence>
<evidence type="ECO:0000313" key="1">
    <source>
        <dbReference type="EMBL" id="GJE53814.1"/>
    </source>
</evidence>
<proteinExistence type="predicted"/>
<accession>A0ABQ4TGB7</accession>